<dbReference type="GO" id="GO:0009288">
    <property type="term" value="C:bacterial-type flagellum"/>
    <property type="evidence" value="ECO:0007669"/>
    <property type="project" value="InterPro"/>
</dbReference>
<dbReference type="SUPFAM" id="SSF64518">
    <property type="entry name" value="Phase 1 flagellin"/>
    <property type="match status" value="1"/>
</dbReference>
<dbReference type="KEGG" id="avp:AVENP_2550"/>
<sequence>MINQTDQMLYRLSNLNIQQQLNTYQMSTKEKLQEGSDDSTLYSRLIAVDEKVRTYEGLQTQIERTTAQNNVADSSMASIKKIFENAIQELSKANTATTTAEGIAAISANLSGIKENLYQFANTQVEGQYVFAGSNSTIKPFEKDSNGKVTYVGNNQLRKVAVEEGSYREKGVTGFDMMMYPSATAYKGENLNFNGSDRILDQDGNEWKLNSPTNDTLTKFDSNGVATTETITPITNDGLTPATYTATLPSTDGTKFEAKTSIFDLIDNTINALNKVDSVGNPISDEESKALISKSGTELNKAYDGINIAHAQLGGRNKLFENALDNISSKLTQYDILSQNIGGADMTKVAVEAKALELTYTALYSTINKTSQLSLVNFMN</sequence>
<accession>A0AAE7BBG1</accession>
<name>A0AAE7BBG1_9BACT</name>
<protein>
    <submittedName>
        <fullName evidence="1">Distal flagellar hook-filament junction protein</fullName>
    </submittedName>
</protein>
<gene>
    <name evidence="1" type="primary">flgL</name>
    <name evidence="1" type="ORF">AVENP_2550</name>
</gene>
<dbReference type="PANTHER" id="PTHR42792">
    <property type="entry name" value="FLAGELLIN"/>
    <property type="match status" value="1"/>
</dbReference>
<dbReference type="GO" id="GO:0005198">
    <property type="term" value="F:structural molecule activity"/>
    <property type="evidence" value="ECO:0007669"/>
    <property type="project" value="InterPro"/>
</dbReference>
<keyword evidence="2" id="KW-1185">Reference proteome</keyword>
<dbReference type="Proteomes" id="UP000503482">
    <property type="component" value="Chromosome"/>
</dbReference>
<proteinExistence type="predicted"/>
<dbReference type="EMBL" id="CP053840">
    <property type="protein sequence ID" value="QKF68046.1"/>
    <property type="molecule type" value="Genomic_DNA"/>
</dbReference>
<keyword evidence="1" id="KW-0969">Cilium</keyword>
<keyword evidence="1" id="KW-0966">Cell projection</keyword>
<dbReference type="Gene3D" id="1.20.1330.10">
    <property type="entry name" value="f41 fragment of flagellin, N-terminal domain"/>
    <property type="match status" value="1"/>
</dbReference>
<evidence type="ECO:0000313" key="2">
    <source>
        <dbReference type="Proteomes" id="UP000503482"/>
    </source>
</evidence>
<dbReference type="AlphaFoldDB" id="A0AAE7BBG1"/>
<dbReference type="RefSeq" id="WP_128359653.1">
    <property type="nucleotide sequence ID" value="NZ_CP053840.1"/>
</dbReference>
<dbReference type="PANTHER" id="PTHR42792:SF1">
    <property type="entry name" value="FLAGELLAR HOOK-ASSOCIATED PROTEIN 3"/>
    <property type="match status" value="1"/>
</dbReference>
<organism evidence="1 2">
    <name type="scientific">Arcobacter venerupis</name>
    <dbReference type="NCBI Taxonomy" id="1054033"/>
    <lineage>
        <taxon>Bacteria</taxon>
        <taxon>Pseudomonadati</taxon>
        <taxon>Campylobacterota</taxon>
        <taxon>Epsilonproteobacteria</taxon>
        <taxon>Campylobacterales</taxon>
        <taxon>Arcobacteraceae</taxon>
        <taxon>Arcobacter</taxon>
    </lineage>
</organism>
<reference evidence="1 2" key="1">
    <citation type="submission" date="2020-05" db="EMBL/GenBank/DDBJ databases">
        <title>Complete genome sequencing of Campylobacter and Arcobacter type strains.</title>
        <authorList>
            <person name="Miller W.G."/>
            <person name="Yee E."/>
        </authorList>
    </citation>
    <scope>NUCLEOTIDE SEQUENCE [LARGE SCALE GENOMIC DNA]</scope>
    <source>
        <strain evidence="1 2">LMG 26156</strain>
    </source>
</reference>
<keyword evidence="1" id="KW-0282">Flagellum</keyword>
<evidence type="ECO:0000313" key="1">
    <source>
        <dbReference type="EMBL" id="QKF68046.1"/>
    </source>
</evidence>
<dbReference type="InterPro" id="IPR001492">
    <property type="entry name" value="Flagellin"/>
</dbReference>